<keyword evidence="3" id="KW-1133">Transmembrane helix</keyword>
<organism evidence="4 5">
    <name type="scientific">Microbulbifer variabilis</name>
    <dbReference type="NCBI Taxonomy" id="266805"/>
    <lineage>
        <taxon>Bacteria</taxon>
        <taxon>Pseudomonadati</taxon>
        <taxon>Pseudomonadota</taxon>
        <taxon>Gammaproteobacteria</taxon>
        <taxon>Cellvibrionales</taxon>
        <taxon>Microbulbiferaceae</taxon>
        <taxon>Microbulbifer</taxon>
    </lineage>
</organism>
<feature type="coiled-coil region" evidence="1">
    <location>
        <begin position="95"/>
        <end position="129"/>
    </location>
</feature>
<gene>
    <name evidence="4" type="ORF">MJO52_03015</name>
</gene>
<sequence length="304" mass="32896">MKLWQSLTGIAALIFCGTSLAFTVQLWVSMPAGLGGQLVAGATAVALELCKFSFAPLGLWLCSQGQKSGYALLCLWPLLVVISIVATVGFLATHSEEQQQRSARNSQEYRALQQQLNSLQQQINTLNGLINTDANNGYRQRALNTAAQLSTLETERTQLIEKLSTIGQTANTHSAFNSLANTLNADPARLQHIGFLALAIITDIVGLVALLAFNAAATVGKRVSQPFQQPETAEQQPEHTSHLSKEQQQLAQRICAGEFGNRPVLRNISNSITGGYRIVKPVFDALQQAGALKRNGQRFALVQS</sequence>
<feature type="transmembrane region" description="Helical" evidence="3">
    <location>
        <begin position="69"/>
        <end position="92"/>
    </location>
</feature>
<evidence type="ECO:0000313" key="5">
    <source>
        <dbReference type="Proteomes" id="UP001055658"/>
    </source>
</evidence>
<dbReference type="Proteomes" id="UP001055658">
    <property type="component" value="Chromosome"/>
</dbReference>
<evidence type="ECO:0000256" key="2">
    <source>
        <dbReference type="SAM" id="MobiDB-lite"/>
    </source>
</evidence>
<protein>
    <submittedName>
        <fullName evidence="4">Uncharacterized protein</fullName>
    </submittedName>
</protein>
<dbReference type="EMBL" id="CP092418">
    <property type="protein sequence ID" value="USD22120.1"/>
    <property type="molecule type" value="Genomic_DNA"/>
</dbReference>
<evidence type="ECO:0000256" key="3">
    <source>
        <dbReference type="SAM" id="Phobius"/>
    </source>
</evidence>
<feature type="region of interest" description="Disordered" evidence="2">
    <location>
        <begin position="227"/>
        <end position="247"/>
    </location>
</feature>
<proteinExistence type="predicted"/>
<keyword evidence="5" id="KW-1185">Reference proteome</keyword>
<accession>A0ABY4VCU4</accession>
<evidence type="ECO:0000256" key="1">
    <source>
        <dbReference type="SAM" id="Coils"/>
    </source>
</evidence>
<feature type="transmembrane region" description="Helical" evidence="3">
    <location>
        <begin position="193"/>
        <end position="213"/>
    </location>
</feature>
<feature type="compositionally biased region" description="Basic and acidic residues" evidence="2">
    <location>
        <begin position="236"/>
        <end position="245"/>
    </location>
</feature>
<keyword evidence="3" id="KW-0812">Transmembrane</keyword>
<evidence type="ECO:0000313" key="4">
    <source>
        <dbReference type="EMBL" id="USD22120.1"/>
    </source>
</evidence>
<feature type="transmembrane region" description="Helical" evidence="3">
    <location>
        <begin position="37"/>
        <end position="62"/>
    </location>
</feature>
<name>A0ABY4VCU4_9GAMM</name>
<keyword evidence="1" id="KW-0175">Coiled coil</keyword>
<dbReference type="RefSeq" id="WP_252084482.1">
    <property type="nucleotide sequence ID" value="NZ_CP092418.1"/>
</dbReference>
<reference evidence="4" key="1">
    <citation type="submission" date="2022-02" db="EMBL/GenBank/DDBJ databases">
        <title>Coral-associated bacteria.</title>
        <authorList>
            <person name="Tang K."/>
            <person name="Wang X."/>
        </authorList>
    </citation>
    <scope>NUCLEOTIDE SEQUENCE</scope>
    <source>
        <strain evidence="4">SCSIO 43006</strain>
    </source>
</reference>
<keyword evidence="3" id="KW-0472">Membrane</keyword>